<gene>
    <name evidence="1" type="ORF">VB774_14350</name>
</gene>
<accession>A0ABU5TKM6</accession>
<sequence length="108" mass="11963">MITPYLEKEYTRNKAIVALVRLGDDHAFQQAIVELSTPRKPSNTMFYSEETQILQDGLNMAKTIADALAFLTANFATIKKAIAQTDDLEVFKVLQTVVDSVARSSIPA</sequence>
<proteinExistence type="predicted"/>
<protein>
    <submittedName>
        <fullName evidence="1">Uncharacterized protein</fullName>
    </submittedName>
</protein>
<evidence type="ECO:0000313" key="2">
    <source>
        <dbReference type="Proteomes" id="UP001301388"/>
    </source>
</evidence>
<organism evidence="1 2">
    <name type="scientific">Pseudanabaena galeata UHCC 0370</name>
    <dbReference type="NCBI Taxonomy" id="3110310"/>
    <lineage>
        <taxon>Bacteria</taxon>
        <taxon>Bacillati</taxon>
        <taxon>Cyanobacteriota</taxon>
        <taxon>Cyanophyceae</taxon>
        <taxon>Pseudanabaenales</taxon>
        <taxon>Pseudanabaenaceae</taxon>
        <taxon>Pseudanabaena</taxon>
    </lineage>
</organism>
<dbReference type="EMBL" id="JAYGIE010000078">
    <property type="protein sequence ID" value="MEA5478805.1"/>
    <property type="molecule type" value="Genomic_DNA"/>
</dbReference>
<evidence type="ECO:0000313" key="1">
    <source>
        <dbReference type="EMBL" id="MEA5478805.1"/>
    </source>
</evidence>
<dbReference type="Proteomes" id="UP001301388">
    <property type="component" value="Unassembled WGS sequence"/>
</dbReference>
<comment type="caution">
    <text evidence="1">The sequence shown here is derived from an EMBL/GenBank/DDBJ whole genome shotgun (WGS) entry which is preliminary data.</text>
</comment>
<name>A0ABU5TKM6_9CYAN</name>
<reference evidence="1 2" key="1">
    <citation type="submission" date="2023-12" db="EMBL/GenBank/DDBJ databases">
        <title>Baltic Sea Cyanobacteria.</title>
        <authorList>
            <person name="Delbaje E."/>
            <person name="Fewer D.P."/>
            <person name="Shishido T.K."/>
        </authorList>
    </citation>
    <scope>NUCLEOTIDE SEQUENCE [LARGE SCALE GENOMIC DNA]</scope>
    <source>
        <strain evidence="1 2">UHCC 0370</strain>
    </source>
</reference>
<keyword evidence="2" id="KW-1185">Reference proteome</keyword>
<dbReference type="RefSeq" id="WP_323262209.1">
    <property type="nucleotide sequence ID" value="NZ_JAYGIE010000078.1"/>
</dbReference>